<dbReference type="InterPro" id="IPR035994">
    <property type="entry name" value="Nucleoside_phosphorylase_sf"/>
</dbReference>
<organism evidence="1 2">
    <name type="scientific">Emergomyces africanus</name>
    <dbReference type="NCBI Taxonomy" id="1955775"/>
    <lineage>
        <taxon>Eukaryota</taxon>
        <taxon>Fungi</taxon>
        <taxon>Dikarya</taxon>
        <taxon>Ascomycota</taxon>
        <taxon>Pezizomycotina</taxon>
        <taxon>Eurotiomycetes</taxon>
        <taxon>Eurotiomycetidae</taxon>
        <taxon>Onygenales</taxon>
        <taxon>Ajellomycetaceae</taxon>
        <taxon>Emergomyces</taxon>
    </lineage>
</organism>
<accession>A0A1B7NZ95</accession>
<keyword evidence="2" id="KW-1185">Reference proteome</keyword>
<reference evidence="1 2" key="1">
    <citation type="submission" date="2015-07" db="EMBL/GenBank/DDBJ databases">
        <title>Emmonsia species relationships and genome sequence.</title>
        <authorList>
            <person name="Cuomo C.A."/>
            <person name="Schwartz I.S."/>
            <person name="Kenyon C."/>
            <person name="de Hoog G.S."/>
            <person name="Govender N.P."/>
            <person name="Botha A."/>
            <person name="Moreno L."/>
            <person name="de Vries M."/>
            <person name="Munoz J.F."/>
            <person name="Stielow J.B."/>
        </authorList>
    </citation>
    <scope>NUCLEOTIDE SEQUENCE [LARGE SCALE GENOMIC DNA]</scope>
    <source>
        <strain evidence="1 2">CBS 136260</strain>
    </source>
</reference>
<dbReference type="AlphaFoldDB" id="A0A1B7NZ95"/>
<dbReference type="InterPro" id="IPR053137">
    <property type="entry name" value="NLR-like"/>
</dbReference>
<dbReference type="PANTHER" id="PTHR46082">
    <property type="entry name" value="ATP/GTP-BINDING PROTEIN-RELATED"/>
    <property type="match status" value="1"/>
</dbReference>
<dbReference type="GO" id="GO:0009116">
    <property type="term" value="P:nucleoside metabolic process"/>
    <property type="evidence" value="ECO:0007669"/>
    <property type="project" value="InterPro"/>
</dbReference>
<gene>
    <name evidence="1" type="ORF">ACJ72_03543</name>
</gene>
<dbReference type="GO" id="GO:0003824">
    <property type="term" value="F:catalytic activity"/>
    <property type="evidence" value="ECO:0007669"/>
    <property type="project" value="InterPro"/>
</dbReference>
<dbReference type="OrthoDB" id="1658288at2759"/>
<comment type="caution">
    <text evidence="1">The sequence shown here is derived from an EMBL/GenBank/DDBJ whole genome shotgun (WGS) entry which is preliminary data.</text>
</comment>
<evidence type="ECO:0000313" key="2">
    <source>
        <dbReference type="Proteomes" id="UP000091918"/>
    </source>
</evidence>
<dbReference type="SUPFAM" id="SSF53167">
    <property type="entry name" value="Purine and uridine phosphorylases"/>
    <property type="match status" value="1"/>
</dbReference>
<dbReference type="Gene3D" id="3.40.50.1580">
    <property type="entry name" value="Nucleoside phosphorylase domain"/>
    <property type="match status" value="1"/>
</dbReference>
<dbReference type="Proteomes" id="UP000091918">
    <property type="component" value="Unassembled WGS sequence"/>
</dbReference>
<proteinExistence type="predicted"/>
<dbReference type="PANTHER" id="PTHR46082:SF11">
    <property type="entry name" value="AAA+ ATPASE DOMAIN-CONTAINING PROTEIN-RELATED"/>
    <property type="match status" value="1"/>
</dbReference>
<protein>
    <submittedName>
        <fullName evidence="1">Uncharacterized protein</fullName>
    </submittedName>
</protein>
<name>A0A1B7NZ95_9EURO</name>
<evidence type="ECO:0000313" key="1">
    <source>
        <dbReference type="EMBL" id="OAX82108.1"/>
    </source>
</evidence>
<sequence>MQKHLNHPPCADCHAIVPPPALFSPFQPRYGIIRIQDRRTRDPYKASSSVEAVHHPLSIIGYKASVPNACAYSIERLNSVKISGSAWDSSRASTMMSVLATTLAFSPVKANNIGVLRGIDEYASKIAYSSEFSRNNLCSDLLFEPDYDHPGGDTCEHCDVEQVVKRQQRKDQRIIVHSGTIASGNRFMRCGAERDALSLKLSGILCFKMEAEAAGLINSFTCLVITGICDYSDSHKNKTMAIICCWKGRSLREGGIVGNTLCQSLAMLMSGSACAFGVKECYSYPFKRLQYPQIYFALQTSYRGYSGTWRRGRQLPRRLIGEHAAARFDKEVEFWLSQSRERYGKMS</sequence>
<dbReference type="EMBL" id="LGUA01000356">
    <property type="protein sequence ID" value="OAX82108.1"/>
    <property type="molecule type" value="Genomic_DNA"/>
</dbReference>